<evidence type="ECO:0000313" key="1">
    <source>
        <dbReference type="EMBL" id="CUN66232.1"/>
    </source>
</evidence>
<organism evidence="1 2">
    <name type="scientific">Blautia obeum</name>
    <dbReference type="NCBI Taxonomy" id="40520"/>
    <lineage>
        <taxon>Bacteria</taxon>
        <taxon>Bacillati</taxon>
        <taxon>Bacillota</taxon>
        <taxon>Clostridia</taxon>
        <taxon>Lachnospirales</taxon>
        <taxon>Lachnospiraceae</taxon>
        <taxon>Blautia</taxon>
    </lineage>
</organism>
<evidence type="ECO:0000313" key="2">
    <source>
        <dbReference type="Proteomes" id="UP000095645"/>
    </source>
</evidence>
<dbReference type="RefSeq" id="WP_055057491.1">
    <property type="nucleotide sequence ID" value="NZ_CYZP01000005.1"/>
</dbReference>
<dbReference type="AlphaFoldDB" id="A0A173YQ02"/>
<gene>
    <name evidence="1" type="ORF">ERS852476_00729</name>
</gene>
<reference evidence="1 2" key="1">
    <citation type="submission" date="2015-09" db="EMBL/GenBank/DDBJ databases">
        <authorList>
            <consortium name="Pathogen Informatics"/>
        </authorList>
    </citation>
    <scope>NUCLEOTIDE SEQUENCE [LARGE SCALE GENOMIC DNA]</scope>
    <source>
        <strain evidence="1 2">2789STDY5834861</strain>
    </source>
</reference>
<dbReference type="Proteomes" id="UP000095645">
    <property type="component" value="Unassembled WGS sequence"/>
</dbReference>
<protein>
    <submittedName>
        <fullName evidence="1">Uncharacterized protein</fullName>
    </submittedName>
</protein>
<sequence>MMNMEVNIAVNIQATRKFYKVIVISVGLYESDIVNERHFADRDSAVAYTETLPAGLISLLMEV</sequence>
<name>A0A173YQ02_9FIRM</name>
<dbReference type="EMBL" id="CYZP01000005">
    <property type="protein sequence ID" value="CUN66232.1"/>
    <property type="molecule type" value="Genomic_DNA"/>
</dbReference>
<proteinExistence type="predicted"/>
<accession>A0A173YQ02</accession>